<keyword evidence="2" id="KW-1185">Reference proteome</keyword>
<evidence type="ECO:0000313" key="1">
    <source>
        <dbReference type="EMBL" id="CCW34572.1"/>
    </source>
</evidence>
<gene>
    <name evidence="1" type="ORF">CCALI_00747</name>
</gene>
<dbReference type="RefSeq" id="WP_016482133.1">
    <property type="nucleotide sequence ID" value="NC_021487.1"/>
</dbReference>
<dbReference type="HOGENOM" id="CLU_815594_0_0_0"/>
<dbReference type="PATRIC" id="fig|1303518.3.peg.755"/>
<dbReference type="AlphaFoldDB" id="S0EVZ6"/>
<dbReference type="OrthoDB" id="5445923at2"/>
<reference evidence="2" key="1">
    <citation type="submission" date="2013-03" db="EMBL/GenBank/DDBJ databases">
        <title>Genome sequence of Chthonomonas calidirosea, the first sequenced genome from the Armatimonadetes phylum (formally candidate division OP10).</title>
        <authorList>
            <person name="Lee K.C.Y."/>
            <person name="Morgan X.C."/>
            <person name="Dunfield P.F."/>
            <person name="Tamas I."/>
            <person name="Houghton K.M."/>
            <person name="Vyssotski M."/>
            <person name="Ryan J.L.J."/>
            <person name="Lagutin K."/>
            <person name="McDonald I.R."/>
            <person name="Stott M.B."/>
        </authorList>
    </citation>
    <scope>NUCLEOTIDE SEQUENCE [LARGE SCALE GENOMIC DNA]</scope>
    <source>
        <strain evidence="2">DSM 23976 / ICMP 18418 / T49</strain>
    </source>
</reference>
<dbReference type="Proteomes" id="UP000014227">
    <property type="component" value="Chromosome I"/>
</dbReference>
<evidence type="ECO:0000313" key="2">
    <source>
        <dbReference type="Proteomes" id="UP000014227"/>
    </source>
</evidence>
<sequence>MREEEQPAATVIGWQGIRCVLPPDWNLVSFSLERDSGYLRVDAPADNALTVQIRWLDAGRSQEPNSIYGYLMRFLQKRGRPTPRATAGPDLKASLERLLKETEKRARKEHVRFECHLKPEHIEGDRRAINFQWIGDGRGQGKIWYCAQCNRVVMAQVAGLNKDHAAIASVAAKLFGTLQDHSVDGRDLWALYDLQVEVPNTFRLKEQQLYAGHLKLVFSRHGERLVVERWGLASTTLRRFTLNEWFCNQALIGLKKQQPLSVGLPMGHEAVFYHFRLPMLNRIGGLKSAMGKPLRAATHYAGGGWVCEATNRIYSLQLFYNERVNRDLWYEVASRCLCHR</sequence>
<dbReference type="InParanoid" id="S0EVZ6"/>
<dbReference type="STRING" id="454171.CP488_00405"/>
<name>S0EVZ6_CHTCT</name>
<proteinExistence type="predicted"/>
<dbReference type="KEGG" id="ccz:CCALI_00747"/>
<dbReference type="EMBL" id="HF951689">
    <property type="protein sequence ID" value="CCW34572.1"/>
    <property type="molecule type" value="Genomic_DNA"/>
</dbReference>
<organism evidence="1 2">
    <name type="scientific">Chthonomonas calidirosea (strain DSM 23976 / ICMP 18418 / T49)</name>
    <dbReference type="NCBI Taxonomy" id="1303518"/>
    <lineage>
        <taxon>Bacteria</taxon>
        <taxon>Bacillati</taxon>
        <taxon>Armatimonadota</taxon>
        <taxon>Chthonomonadia</taxon>
        <taxon>Chthonomonadales</taxon>
        <taxon>Chthonomonadaceae</taxon>
        <taxon>Chthonomonas</taxon>
    </lineage>
</organism>
<protein>
    <submittedName>
        <fullName evidence="1">Uncharacterized protein</fullName>
    </submittedName>
</protein>
<accession>S0EVZ6</accession>